<evidence type="ECO:0000313" key="3">
    <source>
        <dbReference type="Proteomes" id="UP000475325"/>
    </source>
</evidence>
<comment type="caution">
    <text evidence="2">The sequence shown here is derived from an EMBL/GenBank/DDBJ whole genome shotgun (WGS) entry which is preliminary data.</text>
</comment>
<protein>
    <submittedName>
        <fullName evidence="2">Uncharacterized protein</fullName>
    </submittedName>
</protein>
<evidence type="ECO:0000313" key="2">
    <source>
        <dbReference type="EMBL" id="KAF3112054.1"/>
    </source>
</evidence>
<organism evidence="2 3">
    <name type="scientific">Orbilia oligospora</name>
    <name type="common">Nematode-trapping fungus</name>
    <name type="synonym">Arthrobotrys oligospora</name>
    <dbReference type="NCBI Taxonomy" id="2813651"/>
    <lineage>
        <taxon>Eukaryota</taxon>
        <taxon>Fungi</taxon>
        <taxon>Dikarya</taxon>
        <taxon>Ascomycota</taxon>
        <taxon>Pezizomycotina</taxon>
        <taxon>Orbiliomycetes</taxon>
        <taxon>Orbiliales</taxon>
        <taxon>Orbiliaceae</taxon>
        <taxon>Orbilia</taxon>
    </lineage>
</organism>
<sequence>MGSTIKFSYLLTISLILSAASSALGLRPLFSKRSANQNDLMIYTAANRDRLETLWGALVDFQADIESYPIDRDPGLGFEANDIIPTLDIFGRASVFTENDSKPILGFLGMIKDAKPKLKILINQIPGLGAQHGVFKDPSLDNFLLDITNQQPAGDISLNAALLDIPESQNPSFLELTHVQDQYHYQNQDEVQDQIQDQIQSPAEINAGFFDFPEDAEDSDSDINPNDQVILDISAGSHPGPDAGVIEVMTNALETLYFALSAVENLKADVQPDFFTYREQWQFDQFSGNVWQTLDAYYRYMKLLYTIYAKGKTKKRALMAIWVFHWLRDTPATPEVNGVINLSSKLDLEEGNMDLAVAIDEAMEEYWKALSQAIEFVFSFVPKKNVKIEALKEELITIYDYMAVYEGNLRKVAAIIQGLDAEWELWYTNKIVVKYTDIPTLQNINTNIAQELRFTNRQNCVAWYFLQGNLPNLKFGTFYRQDISPSIGARIGKRGFSRRQDGNIMP</sequence>
<proteinExistence type="predicted"/>
<keyword evidence="1" id="KW-0732">Signal</keyword>
<dbReference type="Proteomes" id="UP000475325">
    <property type="component" value="Unassembled WGS sequence"/>
</dbReference>
<feature type="chain" id="PRO_5029022934" evidence="1">
    <location>
        <begin position="26"/>
        <end position="506"/>
    </location>
</feature>
<evidence type="ECO:0000256" key="1">
    <source>
        <dbReference type="SAM" id="SignalP"/>
    </source>
</evidence>
<accession>A0A7C8NAW9</accession>
<feature type="signal peptide" evidence="1">
    <location>
        <begin position="1"/>
        <end position="25"/>
    </location>
</feature>
<gene>
    <name evidence="2" type="ORF">TWF102_005801</name>
</gene>
<name>A0A7C8NAW9_ORBOL</name>
<dbReference type="AlphaFoldDB" id="A0A7C8NAW9"/>
<dbReference type="EMBL" id="WIQW01000003">
    <property type="protein sequence ID" value="KAF3112054.1"/>
    <property type="molecule type" value="Genomic_DNA"/>
</dbReference>
<reference evidence="2 3" key="1">
    <citation type="submission" date="2019-06" db="EMBL/GenBank/DDBJ databases">
        <authorList>
            <person name="Palmer J.M."/>
        </authorList>
    </citation>
    <scope>NUCLEOTIDE SEQUENCE [LARGE SCALE GENOMIC DNA]</scope>
    <source>
        <strain evidence="2 3">TWF102</strain>
    </source>
</reference>